<evidence type="ECO:0000256" key="2">
    <source>
        <dbReference type="SAM" id="MobiDB-lite"/>
    </source>
</evidence>
<feature type="region of interest" description="Disordered" evidence="2">
    <location>
        <begin position="86"/>
        <end position="117"/>
    </location>
</feature>
<dbReference type="EMBL" id="BEGY01000029">
    <property type="protein sequence ID" value="GAX78058.1"/>
    <property type="molecule type" value="Genomic_DNA"/>
</dbReference>
<organism evidence="3 4">
    <name type="scientific">Chlamydomonas eustigma</name>
    <dbReference type="NCBI Taxonomy" id="1157962"/>
    <lineage>
        <taxon>Eukaryota</taxon>
        <taxon>Viridiplantae</taxon>
        <taxon>Chlorophyta</taxon>
        <taxon>core chlorophytes</taxon>
        <taxon>Chlorophyceae</taxon>
        <taxon>CS clade</taxon>
        <taxon>Chlamydomonadales</taxon>
        <taxon>Chlamydomonadaceae</taxon>
        <taxon>Chlamydomonas</taxon>
    </lineage>
</organism>
<protein>
    <submittedName>
        <fullName evidence="3">Uncharacterized protein</fullName>
    </submittedName>
</protein>
<keyword evidence="4" id="KW-1185">Reference proteome</keyword>
<feature type="compositionally biased region" description="Basic and acidic residues" evidence="2">
    <location>
        <begin position="101"/>
        <end position="117"/>
    </location>
</feature>
<feature type="region of interest" description="Disordered" evidence="2">
    <location>
        <begin position="578"/>
        <end position="603"/>
    </location>
</feature>
<feature type="region of interest" description="Disordered" evidence="2">
    <location>
        <begin position="325"/>
        <end position="355"/>
    </location>
</feature>
<feature type="region of interest" description="Disordered" evidence="2">
    <location>
        <begin position="648"/>
        <end position="667"/>
    </location>
</feature>
<feature type="coiled-coil region" evidence="1">
    <location>
        <begin position="749"/>
        <end position="783"/>
    </location>
</feature>
<accession>A0A250X4Q1</accession>
<feature type="compositionally biased region" description="Low complexity" evidence="2">
    <location>
        <begin position="446"/>
        <end position="478"/>
    </location>
</feature>
<keyword evidence="1" id="KW-0175">Coiled coil</keyword>
<dbReference type="Proteomes" id="UP000232323">
    <property type="component" value="Unassembled WGS sequence"/>
</dbReference>
<proteinExistence type="predicted"/>
<feature type="compositionally biased region" description="Polar residues" evidence="2">
    <location>
        <begin position="334"/>
        <end position="355"/>
    </location>
</feature>
<evidence type="ECO:0000313" key="3">
    <source>
        <dbReference type="EMBL" id="GAX78058.1"/>
    </source>
</evidence>
<dbReference type="AlphaFoldDB" id="A0A250X4Q1"/>
<comment type="caution">
    <text evidence="3">The sequence shown here is derived from an EMBL/GenBank/DDBJ whole genome shotgun (WGS) entry which is preliminary data.</text>
</comment>
<feature type="region of interest" description="Disordered" evidence="2">
    <location>
        <begin position="225"/>
        <end position="263"/>
    </location>
</feature>
<feature type="region of interest" description="Disordered" evidence="2">
    <location>
        <begin position="382"/>
        <end position="401"/>
    </location>
</feature>
<evidence type="ECO:0000313" key="4">
    <source>
        <dbReference type="Proteomes" id="UP000232323"/>
    </source>
</evidence>
<feature type="compositionally biased region" description="Polar residues" evidence="2">
    <location>
        <begin position="159"/>
        <end position="168"/>
    </location>
</feature>
<reference evidence="3 4" key="1">
    <citation type="submission" date="2017-08" db="EMBL/GenBank/DDBJ databases">
        <title>Acidophilic green algal genome provides insights into adaptation to an acidic environment.</title>
        <authorList>
            <person name="Hirooka S."/>
            <person name="Hirose Y."/>
            <person name="Kanesaki Y."/>
            <person name="Higuchi S."/>
            <person name="Fujiwara T."/>
            <person name="Onuma R."/>
            <person name="Era A."/>
            <person name="Ohbayashi R."/>
            <person name="Uzuka A."/>
            <person name="Nozaki H."/>
            <person name="Yoshikawa H."/>
            <person name="Miyagishima S.Y."/>
        </authorList>
    </citation>
    <scope>NUCLEOTIDE SEQUENCE [LARGE SCALE GENOMIC DNA]</scope>
    <source>
        <strain evidence="3 4">NIES-2499</strain>
    </source>
</reference>
<feature type="compositionally biased region" description="Polar residues" evidence="2">
    <location>
        <begin position="387"/>
        <end position="400"/>
    </location>
</feature>
<gene>
    <name evidence="3" type="ORF">CEUSTIGMA_g5500.t1</name>
</gene>
<feature type="region of interest" description="Disordered" evidence="2">
    <location>
        <begin position="430"/>
        <end position="529"/>
    </location>
</feature>
<name>A0A250X4Q1_9CHLO</name>
<evidence type="ECO:0000256" key="1">
    <source>
        <dbReference type="SAM" id="Coils"/>
    </source>
</evidence>
<feature type="region of interest" description="Disordered" evidence="2">
    <location>
        <begin position="138"/>
        <end position="184"/>
    </location>
</feature>
<feature type="compositionally biased region" description="Low complexity" evidence="2">
    <location>
        <begin position="578"/>
        <end position="587"/>
    </location>
</feature>
<sequence>MYVSCLARGSVPVGAGPGFGEVKQKLKKLTPLPKKMKQHSNADLTRKNELGNASRIEIRSRPPVVVNTELVSNIFDATVKRLLQGRAHAVPPDQTTSRSSLRLEREPDLTLEDKSRKMIDPADHLNLGTAFSTSKVMEKGSSLSSSASDVQQAGPAPNPTQTSKSSGTAHKGFGDKSVISKPQQRVAPTKLPLVRAAIEKQEALHSQRSAAEATARVMDEMLSSVPVGGISPRGGLDADNMVDEENEEERDKEGVPLGQGGDIGKALPEDVLLQLNRLGGLKSVEQQQSYPVAVLPRQSEVTDSDSLPPDLMEELEALLESENINSPFPEEQPKATTTSSGAAVTPSSSVKNPELQNPLHNAELKNGSTGVNQALDFSQRRPEVTSEMMSPTSNTTTSELDVSPVAHEDPLSDDVLAELQLLLDADTVRSPPMSQSQVPKKPVVRPSAGGVNGSAAAVPPAMRPSAGGVNGSAAAVPPAMRPSAGGGNGSAAAVPPAMRPSAGGGNGSAAAVSPAMRPSAGGVNGGAAAGAPVANVKSIWKDFQRKEIGARSKIEVPLSPAKQRFKAAVEAAAAAAAAAAGKSASESETNEKEKLISSKRGLRIKPGAAERHGDAVQVVAPQQLPSKASGALSASASSIKASGSSQLLASAMSGPPDKSTGGPSKALDVAFVPEPSIEIGKSAAPVSLRPFGPPLPPSKRVPMETVPVDKQSASVEVLTLSASTDLRPEQYPTAKTMLDDGLHDISKKSQDVLVELAKLRQQLQEAQAEARAAKQKLEECQVSCMEAAGSVSFIMASLMDAPGLTQQEKKTLFKTCTKVITQLVPE</sequence>